<keyword evidence="3" id="KW-1185">Reference proteome</keyword>
<protein>
    <submittedName>
        <fullName evidence="2">Uncharacterized protein</fullName>
    </submittedName>
</protein>
<name>A0ABV6YWN0_UNCC1</name>
<sequence length="55" mass="6590">MVERMTDFVKKYKIKGLVFTDSNFSMDMERGRSIFKGLIAALWHINAFLLYRTLW</sequence>
<reference evidence="2 3" key="1">
    <citation type="submission" date="2024-09" db="EMBL/GenBank/DDBJ databases">
        <title>Laminarin stimulates single cell rates of sulfate reduction while oxygen inhibits transcriptomic activity in coastal marine sediment.</title>
        <authorList>
            <person name="Lindsay M."/>
            <person name="Orcutt B."/>
            <person name="Emerson D."/>
            <person name="Stepanauskas R."/>
            <person name="D'Angelo T."/>
        </authorList>
    </citation>
    <scope>NUCLEOTIDE SEQUENCE [LARGE SCALE GENOMIC DNA]</scope>
    <source>
        <strain evidence="2">SAG AM-311-K15</strain>
    </source>
</reference>
<keyword evidence="1" id="KW-0472">Membrane</keyword>
<comment type="caution">
    <text evidence="2">The sequence shown here is derived from an EMBL/GenBank/DDBJ whole genome shotgun (WGS) entry which is preliminary data.</text>
</comment>
<gene>
    <name evidence="2" type="ORF">ACFL27_10315</name>
</gene>
<evidence type="ECO:0000313" key="3">
    <source>
        <dbReference type="Proteomes" id="UP001594351"/>
    </source>
</evidence>
<keyword evidence="1" id="KW-1133">Transmembrane helix</keyword>
<keyword evidence="1" id="KW-0812">Transmembrane</keyword>
<evidence type="ECO:0000256" key="1">
    <source>
        <dbReference type="SAM" id="Phobius"/>
    </source>
</evidence>
<dbReference type="EMBL" id="JBHPBY010000108">
    <property type="protein sequence ID" value="MFC1850574.1"/>
    <property type="molecule type" value="Genomic_DNA"/>
</dbReference>
<evidence type="ECO:0000313" key="2">
    <source>
        <dbReference type="EMBL" id="MFC1850574.1"/>
    </source>
</evidence>
<organism evidence="2 3">
    <name type="scientific">candidate division CSSED10-310 bacterium</name>
    <dbReference type="NCBI Taxonomy" id="2855610"/>
    <lineage>
        <taxon>Bacteria</taxon>
        <taxon>Bacteria division CSSED10-310</taxon>
    </lineage>
</organism>
<accession>A0ABV6YWN0</accession>
<dbReference type="Proteomes" id="UP001594351">
    <property type="component" value="Unassembled WGS sequence"/>
</dbReference>
<proteinExistence type="predicted"/>
<feature type="transmembrane region" description="Helical" evidence="1">
    <location>
        <begin position="34"/>
        <end position="54"/>
    </location>
</feature>